<evidence type="ECO:0000259" key="1">
    <source>
        <dbReference type="Pfam" id="PF24035"/>
    </source>
</evidence>
<evidence type="ECO:0000313" key="3">
    <source>
        <dbReference type="Proteomes" id="UP000198888"/>
    </source>
</evidence>
<name>A0A1H6T8U3_9EURY</name>
<dbReference type="EMBL" id="FNYR01000007">
    <property type="protein sequence ID" value="SEI76479.1"/>
    <property type="molecule type" value="Genomic_DNA"/>
</dbReference>
<accession>A0A1H6T8U3</accession>
<dbReference type="Pfam" id="PF24035">
    <property type="entry name" value="DUF7344"/>
    <property type="match status" value="1"/>
</dbReference>
<gene>
    <name evidence="2" type="ORF">SAMN05444271_107121</name>
</gene>
<evidence type="ECO:0000313" key="2">
    <source>
        <dbReference type="EMBL" id="SEI76479.1"/>
    </source>
</evidence>
<reference evidence="2 3" key="1">
    <citation type="submission" date="2016-10" db="EMBL/GenBank/DDBJ databases">
        <authorList>
            <person name="de Groot N.N."/>
        </authorList>
    </citation>
    <scope>NUCLEOTIDE SEQUENCE [LARGE SCALE GENOMIC DNA]</scope>
    <source>
        <strain evidence="2 3">DSM 22187</strain>
    </source>
</reference>
<dbReference type="KEGG" id="hae:halTADL_0861"/>
<dbReference type="GeneID" id="35001674"/>
<dbReference type="Proteomes" id="UP000198888">
    <property type="component" value="Unassembled WGS sequence"/>
</dbReference>
<dbReference type="Gene3D" id="1.10.10.10">
    <property type="entry name" value="Winged helix-like DNA-binding domain superfamily/Winged helix DNA-binding domain"/>
    <property type="match status" value="1"/>
</dbReference>
<dbReference type="RefSeq" id="WP_089671712.1">
    <property type="nucleotide sequence ID" value="NZ_CP024845.1"/>
</dbReference>
<accession>A0A2H4Q002</accession>
<protein>
    <recommendedName>
        <fullName evidence="1">DUF7344 domain-containing protein</fullName>
    </recommendedName>
</protein>
<feature type="domain" description="DUF7344" evidence="1">
    <location>
        <begin position="14"/>
        <end position="91"/>
    </location>
</feature>
<dbReference type="STRING" id="1073996.SAMN05444271_107121"/>
<organism evidence="2 3">
    <name type="scientific">Halohasta litchfieldiae</name>
    <dbReference type="NCBI Taxonomy" id="1073996"/>
    <lineage>
        <taxon>Archaea</taxon>
        <taxon>Methanobacteriati</taxon>
        <taxon>Methanobacteriota</taxon>
        <taxon>Stenosarchaea group</taxon>
        <taxon>Halobacteria</taxon>
        <taxon>Halobacteriales</taxon>
        <taxon>Haloferacaceae</taxon>
        <taxon>Halohasta</taxon>
    </lineage>
</organism>
<proteinExistence type="predicted"/>
<dbReference type="InterPro" id="IPR055768">
    <property type="entry name" value="DUF7344"/>
</dbReference>
<keyword evidence="3" id="KW-1185">Reference proteome</keyword>
<dbReference type="AlphaFoldDB" id="A0A1H6T8U3"/>
<dbReference type="InterPro" id="IPR036388">
    <property type="entry name" value="WH-like_DNA-bd_sf"/>
</dbReference>
<sequence>MSNSHPPTQTDASTLLTDTIRRRICSILTDPDPPVSERDLAGELAARCLDTPANEITPDQRQQQLIQLHHHQLPKLADYGLVTYDQSMRTVSITDAGREALAAVSDGQQNPRAAVTVTN</sequence>